<dbReference type="Proteomes" id="UP000184603">
    <property type="component" value="Unassembled WGS sequence"/>
</dbReference>
<reference evidence="7 8" key="1">
    <citation type="submission" date="2016-12" db="EMBL/GenBank/DDBJ databases">
        <authorList>
            <person name="Song W.-J."/>
            <person name="Kurnit D.M."/>
        </authorList>
    </citation>
    <scope>NUCLEOTIDE SEQUENCE [LARGE SCALE GENOMIC DNA]</scope>
    <source>
        <strain evidence="7 8">DSM 18488</strain>
    </source>
</reference>
<protein>
    <submittedName>
        <fullName evidence="7">Threonine/homoserine/homoserine lactone efflux protein</fullName>
    </submittedName>
</protein>
<keyword evidence="3 6" id="KW-0812">Transmembrane</keyword>
<keyword evidence="8" id="KW-1185">Reference proteome</keyword>
<keyword evidence="4 6" id="KW-1133">Transmembrane helix</keyword>
<proteinExistence type="predicted"/>
<dbReference type="Pfam" id="PF01810">
    <property type="entry name" value="LysE"/>
    <property type="match status" value="1"/>
</dbReference>
<evidence type="ECO:0000256" key="3">
    <source>
        <dbReference type="ARBA" id="ARBA00022692"/>
    </source>
</evidence>
<comment type="subcellular location">
    <subcellularLocation>
        <location evidence="1">Cell membrane</location>
        <topology evidence="1">Multi-pass membrane protein</topology>
    </subcellularLocation>
</comment>
<organism evidence="7 8">
    <name type="scientific">Desulfopila aestuarii DSM 18488</name>
    <dbReference type="NCBI Taxonomy" id="1121416"/>
    <lineage>
        <taxon>Bacteria</taxon>
        <taxon>Pseudomonadati</taxon>
        <taxon>Thermodesulfobacteriota</taxon>
        <taxon>Desulfobulbia</taxon>
        <taxon>Desulfobulbales</taxon>
        <taxon>Desulfocapsaceae</taxon>
        <taxon>Desulfopila</taxon>
    </lineage>
</organism>
<dbReference type="PANTHER" id="PTHR30086:SF20">
    <property type="entry name" value="ARGININE EXPORTER PROTEIN ARGO-RELATED"/>
    <property type="match status" value="1"/>
</dbReference>
<dbReference type="PIRSF" id="PIRSF006324">
    <property type="entry name" value="LeuE"/>
    <property type="match status" value="1"/>
</dbReference>
<feature type="transmembrane region" description="Helical" evidence="6">
    <location>
        <begin position="142"/>
        <end position="163"/>
    </location>
</feature>
<feature type="transmembrane region" description="Helical" evidence="6">
    <location>
        <begin position="21"/>
        <end position="46"/>
    </location>
</feature>
<keyword evidence="2" id="KW-1003">Cell membrane</keyword>
<evidence type="ECO:0000256" key="6">
    <source>
        <dbReference type="SAM" id="Phobius"/>
    </source>
</evidence>
<gene>
    <name evidence="7" type="ORF">SAMN02745220_03158</name>
</gene>
<evidence type="ECO:0000256" key="5">
    <source>
        <dbReference type="ARBA" id="ARBA00023136"/>
    </source>
</evidence>
<dbReference type="STRING" id="1121416.SAMN02745220_03158"/>
<dbReference type="PANTHER" id="PTHR30086">
    <property type="entry name" value="ARGININE EXPORTER PROTEIN ARGO"/>
    <property type="match status" value="1"/>
</dbReference>
<name>A0A1M7YBF9_9BACT</name>
<sequence length="230" mass="25435">MPEHRRIFPQHPIEKDISMDLHTFLTCLAAVTLLTLTPGVDTMLIIRNSARGGWWDGAVSSLGICSGLFIHASISALGISILLLQTAWAFTALKIVGACYLIWLGGSSLWKVVTHRGGGVRFAEPAVREQRFSFLRSFREGFLSNVLNPKAILFYMAFLPQFIDPTGPPLSQSLLVATIHFTVAMGYQCLLASMVDRARTWLQQPKISRIFDTLTGSVLVYIGARLALDR</sequence>
<feature type="transmembrane region" description="Helical" evidence="6">
    <location>
        <begin position="175"/>
        <end position="195"/>
    </location>
</feature>
<evidence type="ECO:0000313" key="7">
    <source>
        <dbReference type="EMBL" id="SHO49919.1"/>
    </source>
</evidence>
<evidence type="ECO:0000256" key="2">
    <source>
        <dbReference type="ARBA" id="ARBA00022475"/>
    </source>
</evidence>
<dbReference type="AlphaFoldDB" id="A0A1M7YBF9"/>
<keyword evidence="5 6" id="KW-0472">Membrane</keyword>
<evidence type="ECO:0000313" key="8">
    <source>
        <dbReference type="Proteomes" id="UP000184603"/>
    </source>
</evidence>
<evidence type="ECO:0000256" key="1">
    <source>
        <dbReference type="ARBA" id="ARBA00004651"/>
    </source>
</evidence>
<feature type="transmembrane region" description="Helical" evidence="6">
    <location>
        <begin position="58"/>
        <end position="84"/>
    </location>
</feature>
<dbReference type="InterPro" id="IPR001123">
    <property type="entry name" value="LeuE-type"/>
</dbReference>
<accession>A0A1M7YBF9</accession>
<dbReference type="EMBL" id="FRFE01000016">
    <property type="protein sequence ID" value="SHO49919.1"/>
    <property type="molecule type" value="Genomic_DNA"/>
</dbReference>
<dbReference type="GO" id="GO:0015171">
    <property type="term" value="F:amino acid transmembrane transporter activity"/>
    <property type="evidence" value="ECO:0007669"/>
    <property type="project" value="TreeGrafter"/>
</dbReference>
<evidence type="ECO:0000256" key="4">
    <source>
        <dbReference type="ARBA" id="ARBA00022989"/>
    </source>
</evidence>
<dbReference type="GO" id="GO:0005886">
    <property type="term" value="C:plasma membrane"/>
    <property type="evidence" value="ECO:0007669"/>
    <property type="project" value="UniProtKB-SubCell"/>
</dbReference>